<dbReference type="Proteomes" id="UP001578633">
    <property type="component" value="Chromosome 9"/>
</dbReference>
<evidence type="ECO:0000313" key="4">
    <source>
        <dbReference type="Proteomes" id="UP001578633"/>
    </source>
</evidence>
<feature type="signal peptide" evidence="1">
    <location>
        <begin position="1"/>
        <end position="19"/>
    </location>
</feature>
<sequence>MLSSAVLLLAASLALPIDARAPRLTEDSAPKLTLPWGTWEGRPHGEDGETTVFKNVRFGQAPVGDLRFAAPKYPEAIKDADQVQDSTYGPSCIQAKIPKANVTMEPTGSSITQAEDCLFLDVYVPTWALEPDSGIKEDPLPVIVWIYGGAYIFGSKDLQFKVEDGTFHAYDGQGIRDATEQGVIWVTGNYRMGAFGFLAGSTMEEEAQPNAGLHDQRLLLDWVQRYIGQVGGDNKTVNAWGLSAGAGSILHHLTAYGGSKTDEKPLFHRAAMWSPAFQWGYDRTGALEETFHNFASKAHCSSNALDCLRKASTDDLITANQDVVNAALELGMFPFGPAVDGDLVPELPAALLSKGKHNNCSSIIVSHDHDEVSMFLAEWVDSKEDFTQFLEYAFPGDALTDIRERIQKQYPAKLFDFKQKKRMRNVLRDSTFVCNTRQIYNAFHNNSAVYTAKFDMPPAQHGFDMFALIWHSGVAVSELLKNASEAIPDFFFEMFDSYWPAFAPRFQTYYAGHAITGNPNFIARRGALEWEPTVDDGNEVTNSLKIGLYAGHSNLFFKTGKDEQNSMENCAFWDGIAKDIAALDRDSVPLVRFREQLELR</sequence>
<evidence type="ECO:0000256" key="1">
    <source>
        <dbReference type="SAM" id="SignalP"/>
    </source>
</evidence>
<feature type="chain" id="PRO_5046106492" description="Carboxylesterase type B domain-containing protein" evidence="1">
    <location>
        <begin position="20"/>
        <end position="600"/>
    </location>
</feature>
<dbReference type="SUPFAM" id="SSF53474">
    <property type="entry name" value="alpha/beta-Hydrolases"/>
    <property type="match status" value="1"/>
</dbReference>
<dbReference type="Pfam" id="PF00135">
    <property type="entry name" value="COesterase"/>
    <property type="match status" value="1"/>
</dbReference>
<keyword evidence="4" id="KW-1185">Reference proteome</keyword>
<proteinExistence type="predicted"/>
<dbReference type="InterPro" id="IPR019819">
    <property type="entry name" value="Carboxylesterase_B_CS"/>
</dbReference>
<feature type="domain" description="Carboxylesterase type B" evidence="2">
    <location>
        <begin position="29"/>
        <end position="548"/>
    </location>
</feature>
<dbReference type="PANTHER" id="PTHR11559">
    <property type="entry name" value="CARBOXYLESTERASE"/>
    <property type="match status" value="1"/>
</dbReference>
<dbReference type="GeneID" id="96089216"/>
<dbReference type="InterPro" id="IPR029058">
    <property type="entry name" value="AB_hydrolase_fold"/>
</dbReference>
<protein>
    <recommendedName>
        <fullName evidence="2">Carboxylesterase type B domain-containing protein</fullName>
    </recommendedName>
</protein>
<comment type="caution">
    <text evidence="3">The sequence shown here is derived from an EMBL/GenBank/DDBJ whole genome shotgun (WGS) entry which is preliminary data.</text>
</comment>
<organism evidence="3 4">
    <name type="scientific">Alternaria dauci</name>
    <dbReference type="NCBI Taxonomy" id="48095"/>
    <lineage>
        <taxon>Eukaryota</taxon>
        <taxon>Fungi</taxon>
        <taxon>Dikarya</taxon>
        <taxon>Ascomycota</taxon>
        <taxon>Pezizomycotina</taxon>
        <taxon>Dothideomycetes</taxon>
        <taxon>Pleosporomycetidae</taxon>
        <taxon>Pleosporales</taxon>
        <taxon>Pleosporineae</taxon>
        <taxon>Pleosporaceae</taxon>
        <taxon>Alternaria</taxon>
        <taxon>Alternaria sect. Porri</taxon>
    </lineage>
</organism>
<dbReference type="InterPro" id="IPR050309">
    <property type="entry name" value="Type-B_Carboxylest/Lipase"/>
</dbReference>
<dbReference type="InterPro" id="IPR002018">
    <property type="entry name" value="CarbesteraseB"/>
</dbReference>
<accession>A0ABR3U881</accession>
<gene>
    <name evidence="3" type="ORF">ACET3X_008894</name>
</gene>
<dbReference type="RefSeq" id="XP_069302971.1">
    <property type="nucleotide sequence ID" value="XM_069455029.1"/>
</dbReference>
<keyword evidence="1" id="KW-0732">Signal</keyword>
<reference evidence="3 4" key="1">
    <citation type="submission" date="2024-09" db="EMBL/GenBank/DDBJ databases">
        <title>T2T genomes of carrot and Alternaria dauci and their utility for understanding host-pathogen interaction during carrot leaf blight disease.</title>
        <authorList>
            <person name="Liu W."/>
            <person name="Xu S."/>
            <person name="Ou C."/>
            <person name="Liu X."/>
            <person name="Zhuang F."/>
            <person name="Deng X.W."/>
        </authorList>
    </citation>
    <scope>NUCLEOTIDE SEQUENCE [LARGE SCALE GENOMIC DNA]</scope>
    <source>
        <strain evidence="3 4">A2016</strain>
    </source>
</reference>
<name>A0ABR3U881_9PLEO</name>
<dbReference type="PROSITE" id="PS00941">
    <property type="entry name" value="CARBOXYLESTERASE_B_2"/>
    <property type="match status" value="1"/>
</dbReference>
<evidence type="ECO:0000259" key="2">
    <source>
        <dbReference type="Pfam" id="PF00135"/>
    </source>
</evidence>
<dbReference type="Gene3D" id="3.40.50.1820">
    <property type="entry name" value="alpha/beta hydrolase"/>
    <property type="match status" value="1"/>
</dbReference>
<dbReference type="EMBL" id="JBHGVX010000009">
    <property type="protein sequence ID" value="KAL1792387.1"/>
    <property type="molecule type" value="Genomic_DNA"/>
</dbReference>
<evidence type="ECO:0000313" key="3">
    <source>
        <dbReference type="EMBL" id="KAL1792387.1"/>
    </source>
</evidence>